<protein>
    <submittedName>
        <fullName evidence="1">Uncharacterized protein</fullName>
    </submittedName>
</protein>
<dbReference type="AlphaFoldDB" id="Q7UKY2"/>
<name>Q7UKY2_RHOBA</name>
<dbReference type="Proteomes" id="UP000001025">
    <property type="component" value="Chromosome"/>
</dbReference>
<organism evidence="1 2">
    <name type="scientific">Rhodopirellula baltica (strain DSM 10527 / NCIMB 13988 / SH1)</name>
    <dbReference type="NCBI Taxonomy" id="243090"/>
    <lineage>
        <taxon>Bacteria</taxon>
        <taxon>Pseudomonadati</taxon>
        <taxon>Planctomycetota</taxon>
        <taxon>Planctomycetia</taxon>
        <taxon>Pirellulales</taxon>
        <taxon>Pirellulaceae</taxon>
        <taxon>Rhodopirellula</taxon>
    </lineage>
</organism>
<proteinExistence type="predicted"/>
<keyword evidence="2" id="KW-1185">Reference proteome</keyword>
<reference evidence="1 2" key="1">
    <citation type="journal article" date="2003" name="Proc. Natl. Acad. Sci. U.S.A.">
        <title>Complete genome sequence of the marine planctomycete Pirellula sp. strain 1.</title>
        <authorList>
            <person name="Gloeckner F.O."/>
            <person name="Kube M."/>
            <person name="Bauer M."/>
            <person name="Teeling H."/>
            <person name="Lombardot T."/>
            <person name="Ludwig W."/>
            <person name="Gade D."/>
            <person name="Beck A."/>
            <person name="Borzym K."/>
            <person name="Heitmann K."/>
            <person name="Rabus R."/>
            <person name="Schlesner H."/>
            <person name="Amann R."/>
            <person name="Reinhardt R."/>
        </authorList>
    </citation>
    <scope>NUCLEOTIDE SEQUENCE [LARGE SCALE GENOMIC DNA]</scope>
    <source>
        <strain evidence="2">DSM 10527 / NCIMB 13988 / SH1</strain>
    </source>
</reference>
<sequence>MFHMASQPMLWNKARRAQKDVAGFAKNSEREGCVAGC</sequence>
<evidence type="ECO:0000313" key="2">
    <source>
        <dbReference type="Proteomes" id="UP000001025"/>
    </source>
</evidence>
<accession>Q7UKY2</accession>
<dbReference type="STRING" id="243090.RB9863"/>
<dbReference type="HOGENOM" id="CLU_3347893_0_0_0"/>
<gene>
    <name evidence="1" type="ordered locus">RB9863</name>
</gene>
<dbReference type="EMBL" id="BX294150">
    <property type="protein sequence ID" value="CAD76498.1"/>
    <property type="molecule type" value="Genomic_DNA"/>
</dbReference>
<dbReference type="InParanoid" id="Q7UKY2"/>
<dbReference type="KEGG" id="rba:RB9863"/>
<evidence type="ECO:0000313" key="1">
    <source>
        <dbReference type="EMBL" id="CAD76498.1"/>
    </source>
</evidence>
<dbReference type="EnsemblBacteria" id="CAD76498">
    <property type="protein sequence ID" value="CAD76498"/>
    <property type="gene ID" value="RB9863"/>
</dbReference>